<feature type="domain" description="Ribosome maturation protein SDO1/SBDS N-terminal" evidence="8">
    <location>
        <begin position="15"/>
        <end position="101"/>
    </location>
</feature>
<proteinExistence type="inferred from homology"/>
<evidence type="ECO:0000256" key="3">
    <source>
        <dbReference type="ARBA" id="ARBA00007433"/>
    </source>
</evidence>
<keyword evidence="4" id="KW-0963">Cytoplasm</keyword>
<dbReference type="GO" id="GO:0005634">
    <property type="term" value="C:nucleus"/>
    <property type="evidence" value="ECO:0007669"/>
    <property type="project" value="UniProtKB-SubCell"/>
</dbReference>
<comment type="similarity">
    <text evidence="3">Belongs to the SDO1/SBDS family.</text>
</comment>
<name>A0A0C2MIC4_THEKT</name>
<sequence>MTSIFTPTNQIRFTNVAVVRHKIKGKKFEVACYRNKIAGWRSGIETKLEDVIQSNQVFKDVATGSIATKKELLETFGTEDIVSVIKKILTNGTYQMSDKEREEALSSIFKTVASTITSSVVSPQNNMYPQSMIEKALKEVHFKVNLGQNIRKQVKEGINKIKTILPIVEFKMIVRILVENTDVGEEFTKKCLEYSDEVVSDEVVGGDKQIILKIKPENFHQLDLLANDQRWSNIQKTISIDKYHNIDRIT</sequence>
<dbReference type="SUPFAM" id="SSF109728">
    <property type="entry name" value="Hypothetical protein AF0491, middle domain"/>
    <property type="match status" value="1"/>
</dbReference>
<evidence type="ECO:0000259" key="8">
    <source>
        <dbReference type="Pfam" id="PF01172"/>
    </source>
</evidence>
<dbReference type="Gene3D" id="3.30.1250.10">
    <property type="entry name" value="Ribosome maturation protein SBDS, N-terminal domain"/>
    <property type="match status" value="1"/>
</dbReference>
<protein>
    <submittedName>
        <fullName evidence="10">Ribosome maturation protein SBDS</fullName>
    </submittedName>
</protein>
<dbReference type="InterPro" id="IPR002140">
    <property type="entry name" value="Sdo1/SBDS"/>
</dbReference>
<gene>
    <name evidence="10" type="ORF">RF11_12831</name>
</gene>
<dbReference type="OMA" id="IQAHAIF"/>
<evidence type="ECO:0000313" key="11">
    <source>
        <dbReference type="Proteomes" id="UP000031668"/>
    </source>
</evidence>
<dbReference type="PANTHER" id="PTHR10927">
    <property type="entry name" value="RIBOSOME MATURATION PROTEIN SBDS"/>
    <property type="match status" value="1"/>
</dbReference>
<dbReference type="InterPro" id="IPR039100">
    <property type="entry name" value="Sdo1/SBDS-like"/>
</dbReference>
<evidence type="ECO:0000256" key="2">
    <source>
        <dbReference type="ARBA" id="ARBA00004496"/>
    </source>
</evidence>
<dbReference type="NCBIfam" id="TIGR00291">
    <property type="entry name" value="RNA_SBDS"/>
    <property type="match status" value="1"/>
</dbReference>
<dbReference type="EMBL" id="JWZT01005339">
    <property type="protein sequence ID" value="KII61416.1"/>
    <property type="molecule type" value="Genomic_DNA"/>
</dbReference>
<evidence type="ECO:0000256" key="5">
    <source>
        <dbReference type="ARBA" id="ARBA00022517"/>
    </source>
</evidence>
<dbReference type="SUPFAM" id="SSF89895">
    <property type="entry name" value="FYSH domain"/>
    <property type="match status" value="1"/>
</dbReference>
<dbReference type="PANTHER" id="PTHR10927:SF1">
    <property type="entry name" value="RIBOSOME MATURATION PROTEIN SBDS"/>
    <property type="match status" value="1"/>
</dbReference>
<reference evidence="10 11" key="1">
    <citation type="journal article" date="2014" name="Genome Biol. Evol.">
        <title>The genome of the myxosporean Thelohanellus kitauei shows adaptations to nutrient acquisition within its fish host.</title>
        <authorList>
            <person name="Yang Y."/>
            <person name="Xiong J."/>
            <person name="Zhou Z."/>
            <person name="Huo F."/>
            <person name="Miao W."/>
            <person name="Ran C."/>
            <person name="Liu Y."/>
            <person name="Zhang J."/>
            <person name="Feng J."/>
            <person name="Wang M."/>
            <person name="Wang M."/>
            <person name="Wang L."/>
            <person name="Yao B."/>
        </authorList>
    </citation>
    <scope>NUCLEOTIDE SEQUENCE [LARGE SCALE GENOMIC DNA]</scope>
    <source>
        <strain evidence="10">Wuqing</strain>
    </source>
</reference>
<keyword evidence="6" id="KW-0539">Nucleus</keyword>
<dbReference type="InterPro" id="IPR019783">
    <property type="entry name" value="SDO1/SBDS_N"/>
</dbReference>
<comment type="subunit">
    <text evidence="7">Associates with the 60S ribosomal subunit.</text>
</comment>
<comment type="caution">
    <text evidence="10">The sequence shown here is derived from an EMBL/GenBank/DDBJ whole genome shotgun (WGS) entry which is preliminary data.</text>
</comment>
<dbReference type="InterPro" id="IPR037188">
    <property type="entry name" value="Sdo1/SBDS_central_sf"/>
</dbReference>
<dbReference type="Pfam" id="PF01172">
    <property type="entry name" value="SBDS_N"/>
    <property type="match status" value="1"/>
</dbReference>
<dbReference type="Gene3D" id="1.10.10.900">
    <property type="entry name" value="SBDS protein C-terminal domain, subdomain 1"/>
    <property type="match status" value="1"/>
</dbReference>
<dbReference type="GO" id="GO:0005737">
    <property type="term" value="C:cytoplasm"/>
    <property type="evidence" value="ECO:0007669"/>
    <property type="project" value="UniProtKB-SubCell"/>
</dbReference>
<evidence type="ECO:0000256" key="6">
    <source>
        <dbReference type="ARBA" id="ARBA00023242"/>
    </source>
</evidence>
<evidence type="ECO:0000256" key="1">
    <source>
        <dbReference type="ARBA" id="ARBA00004123"/>
    </source>
</evidence>
<evidence type="ECO:0000259" key="9">
    <source>
        <dbReference type="Pfam" id="PF09377"/>
    </source>
</evidence>
<keyword evidence="11" id="KW-1185">Reference proteome</keyword>
<dbReference type="GO" id="GO:0042256">
    <property type="term" value="P:cytosolic ribosome assembly"/>
    <property type="evidence" value="ECO:0007669"/>
    <property type="project" value="InterPro"/>
</dbReference>
<dbReference type="Pfam" id="PF09377">
    <property type="entry name" value="SBDS_domain_II"/>
    <property type="match status" value="1"/>
</dbReference>
<dbReference type="OrthoDB" id="10253092at2759"/>
<dbReference type="AlphaFoldDB" id="A0A0C2MIC4"/>
<evidence type="ECO:0000256" key="4">
    <source>
        <dbReference type="ARBA" id="ARBA00022490"/>
    </source>
</evidence>
<accession>A0A0C2MIC4</accession>
<dbReference type="Proteomes" id="UP000031668">
    <property type="component" value="Unassembled WGS sequence"/>
</dbReference>
<organism evidence="10 11">
    <name type="scientific">Thelohanellus kitauei</name>
    <name type="common">Myxosporean</name>
    <dbReference type="NCBI Taxonomy" id="669202"/>
    <lineage>
        <taxon>Eukaryota</taxon>
        <taxon>Metazoa</taxon>
        <taxon>Cnidaria</taxon>
        <taxon>Myxozoa</taxon>
        <taxon>Myxosporea</taxon>
        <taxon>Bivalvulida</taxon>
        <taxon>Platysporina</taxon>
        <taxon>Myxobolidae</taxon>
        <taxon>Thelohanellus</taxon>
    </lineage>
</organism>
<dbReference type="InterPro" id="IPR036786">
    <property type="entry name" value="Ribosome_mat_SBDS_N_sf"/>
</dbReference>
<evidence type="ECO:0000256" key="7">
    <source>
        <dbReference type="ARBA" id="ARBA00049708"/>
    </source>
</evidence>
<dbReference type="InterPro" id="IPR018978">
    <property type="entry name" value="SDO1/SBDS_central"/>
</dbReference>
<comment type="subcellular location">
    <subcellularLocation>
        <location evidence="2">Cytoplasm</location>
    </subcellularLocation>
    <subcellularLocation>
        <location evidence="1">Nucleus</location>
    </subcellularLocation>
</comment>
<feature type="domain" description="Ribosome maturation protein SDO1/SBDS central" evidence="9">
    <location>
        <begin position="110"/>
        <end position="167"/>
    </location>
</feature>
<evidence type="ECO:0000313" key="10">
    <source>
        <dbReference type="EMBL" id="KII61416.1"/>
    </source>
</evidence>
<keyword evidence="5" id="KW-0690">Ribosome biogenesis</keyword>